<dbReference type="EMBL" id="AP017470">
    <property type="protein sequence ID" value="BBB33633.1"/>
    <property type="molecule type" value="Genomic_DNA"/>
</dbReference>
<keyword evidence="3" id="KW-0378">Hydrolase</keyword>
<evidence type="ECO:0000256" key="4">
    <source>
        <dbReference type="ARBA" id="ARBA00022807"/>
    </source>
</evidence>
<keyword evidence="2" id="KW-0645">Protease</keyword>
<reference evidence="7 8" key="1">
    <citation type="journal article" date="2012" name="Extremophiles">
        <title>Thermotomaculum hydrothermale gen. nov., sp. nov., a novel heterotrophic thermophile within the phylum Acidobacteria from a deep-sea hydrothermal vent chimney in the Southern Okinawa Trough.</title>
        <authorList>
            <person name="Izumi H."/>
            <person name="Nunoura T."/>
            <person name="Miyazaki M."/>
            <person name="Mino S."/>
            <person name="Toki T."/>
            <person name="Takai K."/>
            <person name="Sako Y."/>
            <person name="Sawabe T."/>
            <person name="Nakagawa S."/>
        </authorList>
    </citation>
    <scope>NUCLEOTIDE SEQUENCE [LARGE SCALE GENOMIC DNA]</scope>
    <source>
        <strain evidence="7 8">AC55</strain>
    </source>
</reference>
<sequence length="153" mass="17433">MKRFLISFGIFVFLFSVSCHKKPTYEPANVVVAIAYKQIGKPYALGGKGPYSFDCSGLVYYCYKHAGYNLPSTTKKLKKVGKKVTGKLKFKKLKKGDILFFKIGKIFGGPNHVGIYVGNREMIHASPTKGVVKVYLKTNYWEKHFKYARRVIY</sequence>
<evidence type="ECO:0000313" key="8">
    <source>
        <dbReference type="Proteomes" id="UP000595564"/>
    </source>
</evidence>
<dbReference type="InterPro" id="IPR000064">
    <property type="entry name" value="NLP_P60_dom"/>
</dbReference>
<protein>
    <submittedName>
        <fullName evidence="7">Endopeptidase LytE</fullName>
    </submittedName>
</protein>
<dbReference type="KEGG" id="thyd:TTHT_2209"/>
<dbReference type="InterPro" id="IPR038765">
    <property type="entry name" value="Papain-like_cys_pep_sf"/>
</dbReference>
<feature type="chain" id="PRO_5032994213" evidence="5">
    <location>
        <begin position="22"/>
        <end position="153"/>
    </location>
</feature>
<dbReference type="SUPFAM" id="SSF54001">
    <property type="entry name" value="Cysteine proteinases"/>
    <property type="match status" value="1"/>
</dbReference>
<evidence type="ECO:0000259" key="6">
    <source>
        <dbReference type="PROSITE" id="PS51935"/>
    </source>
</evidence>
<keyword evidence="4" id="KW-0788">Thiol protease</keyword>
<accession>A0A7R6PH37</accession>
<evidence type="ECO:0000256" key="1">
    <source>
        <dbReference type="ARBA" id="ARBA00007074"/>
    </source>
</evidence>
<dbReference type="PROSITE" id="PS51257">
    <property type="entry name" value="PROKAR_LIPOPROTEIN"/>
    <property type="match status" value="1"/>
</dbReference>
<organism evidence="7 8">
    <name type="scientific">Thermotomaculum hydrothermale</name>
    <dbReference type="NCBI Taxonomy" id="981385"/>
    <lineage>
        <taxon>Bacteria</taxon>
        <taxon>Pseudomonadati</taxon>
        <taxon>Acidobacteriota</taxon>
        <taxon>Holophagae</taxon>
        <taxon>Thermotomaculales</taxon>
        <taxon>Thermotomaculaceae</taxon>
        <taxon>Thermotomaculum</taxon>
    </lineage>
</organism>
<dbReference type="Proteomes" id="UP000595564">
    <property type="component" value="Chromosome"/>
</dbReference>
<proteinExistence type="inferred from homology"/>
<evidence type="ECO:0000256" key="5">
    <source>
        <dbReference type="SAM" id="SignalP"/>
    </source>
</evidence>
<evidence type="ECO:0000256" key="3">
    <source>
        <dbReference type="ARBA" id="ARBA00022801"/>
    </source>
</evidence>
<feature type="signal peptide" evidence="5">
    <location>
        <begin position="1"/>
        <end position="21"/>
    </location>
</feature>
<evidence type="ECO:0000313" key="7">
    <source>
        <dbReference type="EMBL" id="BBB33633.1"/>
    </source>
</evidence>
<comment type="similarity">
    <text evidence="1">Belongs to the peptidase C40 family.</text>
</comment>
<feature type="domain" description="NlpC/P60" evidence="6">
    <location>
        <begin position="25"/>
        <end position="152"/>
    </location>
</feature>
<keyword evidence="8" id="KW-1185">Reference proteome</keyword>
<dbReference type="RefSeq" id="WP_201327948.1">
    <property type="nucleotide sequence ID" value="NZ_AP017470.1"/>
</dbReference>
<gene>
    <name evidence="7" type="ORF">TTHT_2209</name>
</gene>
<dbReference type="Gene3D" id="3.90.1720.10">
    <property type="entry name" value="endopeptidase domain like (from Nostoc punctiforme)"/>
    <property type="match status" value="1"/>
</dbReference>
<keyword evidence="5" id="KW-0732">Signal</keyword>
<dbReference type="InterPro" id="IPR051202">
    <property type="entry name" value="Peptidase_C40"/>
</dbReference>
<dbReference type="AlphaFoldDB" id="A0A7R6PH37"/>
<dbReference type="Pfam" id="PF00877">
    <property type="entry name" value="NLPC_P60"/>
    <property type="match status" value="1"/>
</dbReference>
<name>A0A7R6PH37_9BACT</name>
<dbReference type="GO" id="GO:0006508">
    <property type="term" value="P:proteolysis"/>
    <property type="evidence" value="ECO:0007669"/>
    <property type="project" value="UniProtKB-KW"/>
</dbReference>
<dbReference type="PROSITE" id="PS51935">
    <property type="entry name" value="NLPC_P60"/>
    <property type="match status" value="1"/>
</dbReference>
<dbReference type="PANTHER" id="PTHR47053">
    <property type="entry name" value="MUREIN DD-ENDOPEPTIDASE MEPH-RELATED"/>
    <property type="match status" value="1"/>
</dbReference>
<evidence type="ECO:0000256" key="2">
    <source>
        <dbReference type="ARBA" id="ARBA00022670"/>
    </source>
</evidence>
<dbReference type="PANTHER" id="PTHR47053:SF1">
    <property type="entry name" value="MUREIN DD-ENDOPEPTIDASE MEPH-RELATED"/>
    <property type="match status" value="1"/>
</dbReference>
<dbReference type="GO" id="GO:0008234">
    <property type="term" value="F:cysteine-type peptidase activity"/>
    <property type="evidence" value="ECO:0007669"/>
    <property type="project" value="UniProtKB-KW"/>
</dbReference>